<dbReference type="EMBL" id="JAUEPU010000027">
    <property type="protein sequence ID" value="KAK0492910.1"/>
    <property type="molecule type" value="Genomic_DNA"/>
</dbReference>
<evidence type="ECO:0000313" key="3">
    <source>
        <dbReference type="EMBL" id="KAK0492910.1"/>
    </source>
</evidence>
<dbReference type="Proteomes" id="UP001175228">
    <property type="component" value="Unassembled WGS sequence"/>
</dbReference>
<keyword evidence="1" id="KW-1133">Transmembrane helix</keyword>
<dbReference type="EMBL" id="JAUEPU010000039">
    <property type="protein sequence ID" value="KAK0488302.1"/>
    <property type="molecule type" value="Genomic_DNA"/>
</dbReference>
<gene>
    <name evidence="3" type="ORF">EDD18DRAFT_440968</name>
    <name evidence="2" type="ORF">EDD18DRAFT_594013</name>
</gene>
<proteinExistence type="predicted"/>
<feature type="transmembrane region" description="Helical" evidence="1">
    <location>
        <begin position="108"/>
        <end position="129"/>
    </location>
</feature>
<feature type="transmembrane region" description="Helical" evidence="1">
    <location>
        <begin position="172"/>
        <end position="196"/>
    </location>
</feature>
<evidence type="ECO:0000313" key="4">
    <source>
        <dbReference type="Proteomes" id="UP001175228"/>
    </source>
</evidence>
<reference evidence="2" key="1">
    <citation type="submission" date="2023-06" db="EMBL/GenBank/DDBJ databases">
        <authorList>
            <consortium name="Lawrence Berkeley National Laboratory"/>
            <person name="Ahrendt S."/>
            <person name="Sahu N."/>
            <person name="Indic B."/>
            <person name="Wong-Bajracharya J."/>
            <person name="Merenyi Z."/>
            <person name="Ke H.-M."/>
            <person name="Monk M."/>
            <person name="Kocsube S."/>
            <person name="Drula E."/>
            <person name="Lipzen A."/>
            <person name="Balint B."/>
            <person name="Henrissat B."/>
            <person name="Andreopoulos B."/>
            <person name="Martin F.M."/>
            <person name="Harder C.B."/>
            <person name="Rigling D."/>
            <person name="Ford K.L."/>
            <person name="Foster G.D."/>
            <person name="Pangilinan J."/>
            <person name="Papanicolaou A."/>
            <person name="Barry K."/>
            <person name="LaButti K."/>
            <person name="Viragh M."/>
            <person name="Koriabine M."/>
            <person name="Yan M."/>
            <person name="Riley R."/>
            <person name="Champramary S."/>
            <person name="Plett K.L."/>
            <person name="Tsai I.J."/>
            <person name="Slot J."/>
            <person name="Sipos G."/>
            <person name="Plett J."/>
            <person name="Nagy L.G."/>
            <person name="Grigoriev I.V."/>
        </authorList>
    </citation>
    <scope>NUCLEOTIDE SEQUENCE</scope>
    <source>
        <strain evidence="2">HWK02</strain>
    </source>
</reference>
<feature type="transmembrane region" description="Helical" evidence="1">
    <location>
        <begin position="30"/>
        <end position="52"/>
    </location>
</feature>
<name>A0AA39PPV5_9AGAR</name>
<organism evidence="2 4">
    <name type="scientific">Armillaria luteobubalina</name>
    <dbReference type="NCBI Taxonomy" id="153913"/>
    <lineage>
        <taxon>Eukaryota</taxon>
        <taxon>Fungi</taxon>
        <taxon>Dikarya</taxon>
        <taxon>Basidiomycota</taxon>
        <taxon>Agaricomycotina</taxon>
        <taxon>Agaricomycetes</taxon>
        <taxon>Agaricomycetidae</taxon>
        <taxon>Agaricales</taxon>
        <taxon>Marasmiineae</taxon>
        <taxon>Physalacriaceae</taxon>
        <taxon>Armillaria</taxon>
    </lineage>
</organism>
<feature type="transmembrane region" description="Helical" evidence="1">
    <location>
        <begin position="246"/>
        <end position="266"/>
    </location>
</feature>
<comment type="caution">
    <text evidence="2">The sequence shown here is derived from an EMBL/GenBank/DDBJ whole genome shotgun (WGS) entry which is preliminary data.</text>
</comment>
<evidence type="ECO:0000256" key="1">
    <source>
        <dbReference type="SAM" id="Phobius"/>
    </source>
</evidence>
<evidence type="ECO:0000313" key="2">
    <source>
        <dbReference type="EMBL" id="KAK0488302.1"/>
    </source>
</evidence>
<protein>
    <submittedName>
        <fullName evidence="2">Uncharacterized protein</fullName>
    </submittedName>
</protein>
<keyword evidence="4" id="KW-1185">Reference proteome</keyword>
<sequence length="318" mass="35120">MATQTNIPPGITDADKAIIFQTLDHDLGSALLNSLLQGLYTGIVAVTLWNIYTHKSRPIGQVMIIIIMLLYIATMVTFMIRWTEASSQYVRNGQNFWTKFLCYSTSNATVIIGGGVSAAISTILADSAIIWRCWIVWGRRWLSILLPVLLLVSTVVFKLIATYQLYVSKSDYPLYFTLYSSFTLATTLWCTFLIIYRIVTIARAAGEAGGGLRAYRHVLEVLVESSALYSVFLILCTAFFARNSIILGYFDVLAGIARGIAPTLLVGRVAAGHARPDDSWQGSAISGSLHFRSHAGDQNSSNDLETQLERGDEYIHLA</sequence>
<accession>A0AA39PPV5</accession>
<feature type="transmembrane region" description="Helical" evidence="1">
    <location>
        <begin position="59"/>
        <end position="80"/>
    </location>
</feature>
<keyword evidence="1" id="KW-0812">Transmembrane</keyword>
<keyword evidence="1" id="KW-0472">Membrane</keyword>
<dbReference type="AlphaFoldDB" id="A0AA39PPV5"/>
<feature type="transmembrane region" description="Helical" evidence="1">
    <location>
        <begin position="141"/>
        <end position="166"/>
    </location>
</feature>
<feature type="transmembrane region" description="Helical" evidence="1">
    <location>
        <begin position="217"/>
        <end position="240"/>
    </location>
</feature>